<dbReference type="WBParaSite" id="ACRNAN_scaffold984.g32176.t1">
    <property type="protein sequence ID" value="ACRNAN_scaffold984.g32176.t1"/>
    <property type="gene ID" value="ACRNAN_scaffold984.g32176"/>
</dbReference>
<feature type="compositionally biased region" description="Basic and acidic residues" evidence="1">
    <location>
        <begin position="210"/>
        <end position="235"/>
    </location>
</feature>
<evidence type="ECO:0000256" key="1">
    <source>
        <dbReference type="SAM" id="MobiDB-lite"/>
    </source>
</evidence>
<name>A0A914ENK6_9BILA</name>
<evidence type="ECO:0000313" key="3">
    <source>
        <dbReference type="WBParaSite" id="ACRNAN_scaffold984.g32176.t1"/>
    </source>
</evidence>
<sequence>MDFATGLFQASVSRPMVDFMLNELNLSKYMAQLEGRFAIDEFFLTTLHTTDALNVPGGFTHVCLDRGIETKHVSRYNIWSFEHELKNCYSGDFRHSLCIFGLEDLHRLTTLPHLFVNKMMPDYDFGAMVCWYEHMFNRTHVEPPNSKNLNPDYYLSMPHKMDRKRKKISYNEIDPETVFDFRKFRREYEERERNGHHGSHPSTSSSSSRSSDRYYNREKDKERHKKSEDRHHLIDTRVFTRPDGLRPSIQSRVSLIGSTVKRDETATYKSLPVEKAKVRRSNETFSVSYIIIQILENHIIGHVKSDMNGKVVPFLDLTDAPLFMKPDEKPQLLDEFIVSRMENVQDFHLPWNCQDMNIDDFMKNGHILPGGKALSMSLVKNDVNSKIVPAVIFLVHNEDTGKYMVRILFDSGSMMIISCPISNLNLSTSIKMSTDHFQYQICWASLRSIPRDSRVGETYVLPPGCILNSDDEPLKNRAWTISKIEPLSKGDDFSINNFLPGRYRCSQQNEQAFIEFYESFTCTELEAIIKEEEAKISETQLITTVTRLSNEIPDVPKISIMQNFDDISDDFIKFWQKGAMFQVSENPTAVSFAAGIVVKVKCHENYEGMYENYEIFAHVWPIGAGSPSRAEIFEAATTGSVECCLTLDLNLKVYQEQFEFFKKQKFSDLLLKKADCSNLKTLRLLMGLLEFEEDIQPVSNYDDSSSALSADQNLVVAKLLNSKNHVAILESTSVSEKPTLLIEYAKSVFSMYISSQMLICHSDDTIKNFTNVLNETSMLPNFSTLILTLFTNAHLPLR</sequence>
<dbReference type="Proteomes" id="UP000887540">
    <property type="component" value="Unplaced"/>
</dbReference>
<dbReference type="AlphaFoldDB" id="A0A914ENK6"/>
<feature type="compositionally biased region" description="Low complexity" evidence="1">
    <location>
        <begin position="200"/>
        <end position="209"/>
    </location>
</feature>
<accession>A0A914ENK6</accession>
<feature type="region of interest" description="Disordered" evidence="1">
    <location>
        <begin position="190"/>
        <end position="235"/>
    </location>
</feature>
<dbReference type="PANTHER" id="PTHR46671:SF7">
    <property type="entry name" value="CORE-2_I-BRANCHING ENZYME"/>
    <property type="match status" value="1"/>
</dbReference>
<evidence type="ECO:0000313" key="2">
    <source>
        <dbReference type="Proteomes" id="UP000887540"/>
    </source>
</evidence>
<dbReference type="PANTHER" id="PTHR46671">
    <property type="entry name" value="PROTEIN CBG11221"/>
    <property type="match status" value="1"/>
</dbReference>
<keyword evidence="2" id="KW-1185">Reference proteome</keyword>
<proteinExistence type="predicted"/>
<protein>
    <submittedName>
        <fullName evidence="3">Uncharacterized protein</fullName>
    </submittedName>
</protein>
<reference evidence="3" key="1">
    <citation type="submission" date="2022-11" db="UniProtKB">
        <authorList>
            <consortium name="WormBaseParasite"/>
        </authorList>
    </citation>
    <scope>IDENTIFICATION</scope>
</reference>
<organism evidence="2 3">
    <name type="scientific">Acrobeloides nanus</name>
    <dbReference type="NCBI Taxonomy" id="290746"/>
    <lineage>
        <taxon>Eukaryota</taxon>
        <taxon>Metazoa</taxon>
        <taxon>Ecdysozoa</taxon>
        <taxon>Nematoda</taxon>
        <taxon>Chromadorea</taxon>
        <taxon>Rhabditida</taxon>
        <taxon>Tylenchina</taxon>
        <taxon>Cephalobomorpha</taxon>
        <taxon>Cephaloboidea</taxon>
        <taxon>Cephalobidae</taxon>
        <taxon>Acrobeloides</taxon>
    </lineage>
</organism>